<feature type="repeat" description="WD" evidence="7">
    <location>
        <begin position="1049"/>
        <end position="1067"/>
    </location>
</feature>
<dbReference type="InterPro" id="IPR027417">
    <property type="entry name" value="P-loop_NTPase"/>
</dbReference>
<dbReference type="InterPro" id="IPR001680">
    <property type="entry name" value="WD40_rpt"/>
</dbReference>
<keyword evidence="1 7" id="KW-0853">WD repeat</keyword>
<dbReference type="InterPro" id="IPR036322">
    <property type="entry name" value="WD40_repeat_dom_sf"/>
</dbReference>
<dbReference type="PROSITE" id="PS50294">
    <property type="entry name" value="WD_REPEATS_REGION"/>
    <property type="match status" value="1"/>
</dbReference>
<evidence type="ECO:0000256" key="4">
    <source>
        <dbReference type="ARBA" id="ARBA00038415"/>
    </source>
</evidence>
<comment type="similarity">
    <text evidence="4">Belongs to the WD repeat MDV1/CAF4 family.</text>
</comment>
<evidence type="ECO:0000256" key="3">
    <source>
        <dbReference type="ARBA" id="ARBA00023054"/>
    </source>
</evidence>
<dbReference type="Gene3D" id="3.40.50.300">
    <property type="entry name" value="P-loop containing nucleotide triphosphate hydrolases"/>
    <property type="match status" value="1"/>
</dbReference>
<gene>
    <name evidence="9" type="ORF">H0G86_002385</name>
</gene>
<dbReference type="InterPro" id="IPR011047">
    <property type="entry name" value="Quinoprotein_ADH-like_sf"/>
</dbReference>
<dbReference type="SMART" id="SM00320">
    <property type="entry name" value="WD40"/>
    <property type="match status" value="9"/>
</dbReference>
<feature type="repeat" description="WD" evidence="7">
    <location>
        <begin position="990"/>
        <end position="1031"/>
    </location>
</feature>
<feature type="domain" description="Nephrocystin 3-like N-terminal" evidence="8">
    <location>
        <begin position="204"/>
        <end position="298"/>
    </location>
</feature>
<dbReference type="GO" id="GO:1990234">
    <property type="term" value="C:transferase complex"/>
    <property type="evidence" value="ECO:0007669"/>
    <property type="project" value="UniProtKB-ARBA"/>
</dbReference>
<sequence>MGNDDPLPPYLAADKEREDFIFFVPFLSENFRQYLFYHLSGHEDGDSSLLECAIALNSLENAIAGYFFTSPDVLPKGIGNAWYYLAQKFESLLHGGRIKEMLENPGHEARVAYDPVSHCHFPILRDCGYLFRLLGYEKPGSSIFKDISPNDLKELSSSIFVFTNVVGIQGHLPILPNGYWNILEMEDLETIYPKIQRITSHSHCEKKDRLLLVTGEPGCGKTNLMLQFARQMMRRPLEQGNDKGTGVITYFFNHGNTIEDCITSVVSQLKRSFDKDLVPHIFKSYELNLNDEKELEKPAMNLISIQLDAFFRRNSIQDSFRQKVETALLKKSKANLLWIKLACNILEKDPNIALGFGDALEARVQNLLVTFGEQIEDLYTRGYEQLKLTEKEEPYFEKIITTMIATYQPLSISELRCLALLPAGFNLKQLITKRFILFLEVREDIVYFNHRSSKEFLLKRYNHNGQVTPHRHAEIALQCLTTLASSDYEPKVSGKISYCASSHWVKHLLSSKFVSSDIDIGLDVALVDFLNRGFTRWLSAMSKTKHPFSRANRHLLRLREYLTSFINQKTRFHDIIVKVLDAVRFHLFHDNVSSDYPMYSRSDESTVRPKDSLLFYHGNGFRLQLLNEEFPQLLNVPPTEYNVNDRVLNIRFPTEVGCFAYSPDGRFLASPSSLFGEKNAGICIWDAYTGTCIGMLKTPALSRAPMDIITFSASGELARTYGCAIAGYNLSARTNIEGRREERYPLEFKDLTFSPDGKQLVAMAYNNIFIWDFPSFKEHLYPISEDQQPIRAIKLLGGDKIAIASKKGLEIWAWKTEKRVLHELHDDTWDTWSLAFSPERQWLAAGMRKENPGEGTDDGYAIKIWEVKSGKLLHTYNDLTYVISHLSFSFDGTRLAAAAWRDNIISIWDLEKGHFDPIGFELMRYENTYSRESFQSMVFSPKDFSLAALFHNINGKEHGKRNGKPQFWSTIRIWDASPSEDEANKRIIQTNGHTNAICCVKFSQDGKFFATADCDGKICIWDGVTGNHQASFASESNGQGDEIFLLIAPDGQSLATCSTDGKVTIWDAATWSPRQRLIGHENKLSCAVFSLDGKRLVSASGGKTPCIIIWDLHGSSETTLIRRIEIAEGETVPTCMAFSPDGTQLACSADTVKIWNLSPDGSLNNLRQLEDKGSGRRIAFQSISFSQDAKFIIGSGNDHLSLWKIESKECERSIDVNLRFQSLTWNPDDPQYIFTDLGPYYIREAFDIKPPKDQKQSFWKGRCHFNDDYVRTPPATSPKSASCTLQKDGSGIHWKGKSLVKFPDRYRPLVWKEESLYMASIHGRKVALGFESGHVTLLNFEGDDTEI</sequence>
<name>A0A8G0PA34_9HYPO</name>
<organism evidence="9 10">
    <name type="scientific">Trichoderma simmonsii</name>
    <dbReference type="NCBI Taxonomy" id="1491479"/>
    <lineage>
        <taxon>Eukaryota</taxon>
        <taxon>Fungi</taxon>
        <taxon>Dikarya</taxon>
        <taxon>Ascomycota</taxon>
        <taxon>Pezizomycotina</taxon>
        <taxon>Sordariomycetes</taxon>
        <taxon>Hypocreomycetidae</taxon>
        <taxon>Hypocreales</taxon>
        <taxon>Hypocreaceae</taxon>
        <taxon>Trichoderma</taxon>
    </lineage>
</organism>
<accession>A0A8G0PA34</accession>
<dbReference type="SUPFAM" id="SSF50978">
    <property type="entry name" value="WD40 repeat-like"/>
    <property type="match status" value="1"/>
</dbReference>
<dbReference type="SUPFAM" id="SSF52540">
    <property type="entry name" value="P-loop containing nucleoside triphosphate hydrolases"/>
    <property type="match status" value="1"/>
</dbReference>
<keyword evidence="3" id="KW-0175">Coiled coil</keyword>
<dbReference type="Pfam" id="PF00400">
    <property type="entry name" value="WD40"/>
    <property type="match status" value="5"/>
</dbReference>
<proteinExistence type="inferred from homology"/>
<dbReference type="PROSITE" id="PS50082">
    <property type="entry name" value="WD_REPEATS_2"/>
    <property type="match status" value="2"/>
</dbReference>
<dbReference type="Proteomes" id="UP000826661">
    <property type="component" value="Chromosome I"/>
</dbReference>
<keyword evidence="2" id="KW-0677">Repeat</keyword>
<protein>
    <recommendedName>
        <fullName evidence="5">Mitochondrial division protein 1</fullName>
    </recommendedName>
</protein>
<dbReference type="CDD" id="cd00200">
    <property type="entry name" value="WD40"/>
    <property type="match status" value="1"/>
</dbReference>
<dbReference type="Pfam" id="PF24883">
    <property type="entry name" value="NPHP3_N"/>
    <property type="match status" value="1"/>
</dbReference>
<evidence type="ECO:0000313" key="10">
    <source>
        <dbReference type="Proteomes" id="UP000826661"/>
    </source>
</evidence>
<evidence type="ECO:0000313" key="9">
    <source>
        <dbReference type="EMBL" id="QYS95070.1"/>
    </source>
</evidence>
<evidence type="ECO:0000256" key="6">
    <source>
        <dbReference type="ARBA" id="ARBA00043913"/>
    </source>
</evidence>
<dbReference type="InterPro" id="IPR015943">
    <property type="entry name" value="WD40/YVTN_repeat-like_dom_sf"/>
</dbReference>
<evidence type="ECO:0000256" key="5">
    <source>
        <dbReference type="ARBA" id="ARBA00039789"/>
    </source>
</evidence>
<comment type="function">
    <text evidence="6">Involved in mitochondrial fission. Acts as an adapter protein required to form mitochondrial fission complexes. Formation of these complexes is required to promote constriction and fission of the mitochondrial compartment at a late step in mitochondrial division.</text>
</comment>
<evidence type="ECO:0000256" key="7">
    <source>
        <dbReference type="PROSITE-ProRule" id="PRU00221"/>
    </source>
</evidence>
<evidence type="ECO:0000256" key="2">
    <source>
        <dbReference type="ARBA" id="ARBA00022737"/>
    </source>
</evidence>
<dbReference type="Gene3D" id="2.130.10.10">
    <property type="entry name" value="YVTN repeat-like/Quinoprotein amine dehydrogenase"/>
    <property type="match status" value="4"/>
</dbReference>
<evidence type="ECO:0000259" key="8">
    <source>
        <dbReference type="Pfam" id="PF24883"/>
    </source>
</evidence>
<dbReference type="InterPro" id="IPR056884">
    <property type="entry name" value="NPHP3-like_N"/>
</dbReference>
<dbReference type="SUPFAM" id="SSF50998">
    <property type="entry name" value="Quinoprotein alcohol dehydrogenase-like"/>
    <property type="match status" value="1"/>
</dbReference>
<keyword evidence="10" id="KW-1185">Reference proteome</keyword>
<dbReference type="EMBL" id="CP075864">
    <property type="protein sequence ID" value="QYS95070.1"/>
    <property type="molecule type" value="Genomic_DNA"/>
</dbReference>
<reference evidence="9 10" key="1">
    <citation type="journal article" date="2021" name="BMC Genomics">
        <title>Telomere-to-telomere genome assembly of asparaginase-producing Trichoderma simmonsii.</title>
        <authorList>
            <person name="Chung D."/>
            <person name="Kwon Y.M."/>
            <person name="Yang Y."/>
        </authorList>
    </citation>
    <scope>NUCLEOTIDE SEQUENCE [LARGE SCALE GENOMIC DNA]</scope>
    <source>
        <strain evidence="9 10">GH-Sj1</strain>
    </source>
</reference>
<evidence type="ECO:0000256" key="1">
    <source>
        <dbReference type="ARBA" id="ARBA00022574"/>
    </source>
</evidence>
<dbReference type="PANTHER" id="PTHR22847">
    <property type="entry name" value="WD40 REPEAT PROTEIN"/>
    <property type="match status" value="1"/>
</dbReference>
<dbReference type="PANTHER" id="PTHR22847:SF637">
    <property type="entry name" value="WD REPEAT DOMAIN 5B"/>
    <property type="match status" value="1"/>
</dbReference>